<keyword evidence="1" id="KW-0812">Transmembrane</keyword>
<dbReference type="NCBIfam" id="TIGR01451">
    <property type="entry name" value="B_ant_repeat"/>
    <property type="match status" value="1"/>
</dbReference>
<dbReference type="AlphaFoldDB" id="A0A2S5A5W7"/>
<evidence type="ECO:0000259" key="2">
    <source>
        <dbReference type="Pfam" id="PF01345"/>
    </source>
</evidence>
<proteinExistence type="predicted"/>
<keyword evidence="4" id="KW-1185">Reference proteome</keyword>
<accession>A0A2S5A5W7</accession>
<comment type="caution">
    <text evidence="3">The sequence shown here is derived from an EMBL/GenBank/DDBJ whole genome shotgun (WGS) entry which is preliminary data.</text>
</comment>
<name>A0A2S5A5W7_9SPHI</name>
<dbReference type="SUPFAM" id="SSF49447">
    <property type="entry name" value="Second domain of Mu2 adaptin subunit (ap50) of ap2 adaptor"/>
    <property type="match status" value="1"/>
</dbReference>
<feature type="transmembrane region" description="Helical" evidence="1">
    <location>
        <begin position="84"/>
        <end position="105"/>
    </location>
</feature>
<evidence type="ECO:0000256" key="1">
    <source>
        <dbReference type="SAM" id="Phobius"/>
    </source>
</evidence>
<dbReference type="NCBIfam" id="TIGR04131">
    <property type="entry name" value="Bac_Flav_CTERM"/>
    <property type="match status" value="1"/>
</dbReference>
<dbReference type="EMBL" id="PQVF01000003">
    <property type="protein sequence ID" value="POY37990.1"/>
    <property type="molecule type" value="Genomic_DNA"/>
</dbReference>
<keyword evidence="1" id="KW-1133">Transmembrane helix</keyword>
<feature type="transmembrane region" description="Helical" evidence="1">
    <location>
        <begin position="7"/>
        <end position="25"/>
    </location>
</feature>
<dbReference type="InterPro" id="IPR036168">
    <property type="entry name" value="AP2_Mu_C_sf"/>
</dbReference>
<dbReference type="Pfam" id="PF13585">
    <property type="entry name" value="CHU_C"/>
    <property type="match status" value="1"/>
</dbReference>
<evidence type="ECO:0000313" key="3">
    <source>
        <dbReference type="EMBL" id="POY37990.1"/>
    </source>
</evidence>
<keyword evidence="1" id="KW-0472">Membrane</keyword>
<protein>
    <recommendedName>
        <fullName evidence="2">DUF11 domain-containing protein</fullName>
    </recommendedName>
</protein>
<dbReference type="InterPro" id="IPR001434">
    <property type="entry name" value="OmcB-like_DUF11"/>
</dbReference>
<evidence type="ECO:0000313" key="4">
    <source>
        <dbReference type="Proteomes" id="UP000236893"/>
    </source>
</evidence>
<sequence>MIKFNRYLIYLLIIIFAGKFSFLLSKFKTLINLFFAALNAQKMTFLSFFLKVIHCKYIINQLLLMELVYMPKPKPNPMKFKSCITVRLAALVSLLLTIVLGQQAAAFPSLLSVKNKTDINHQLYFSFLDQTTFGFAAISNNFIIQPTNPGNCPATFFDPSAIVGTDALPTGTTYKWQKSIDLGATWADIGIATRDYNPPTLVKTTWYRRIALNGSDQDISNIIRFVIAPVTVGNNTITKDQDLVSGATPKLLAGSTPNGGDGMSYEYLWEQSTDGENWQVVSGTFDAKDYQPQAITVTTYFRRTVKMGLCTELRSNTVKISIVQVQISNNTIIQPLDNEKCGIASFDPQPITGAAATVTIGATLTYQWERSVDGGATYSDIPGAKTQNYDPPSLTQTVRFRRKVIADTKTDYSNTVFIIVNPDGITNNTIYAISDVKAGVTPELIAGSDPLPTGRVYDYQWEQSDDNSSWSPAIGTVSGKNYQPQPLTKTTYFRRKIGSGVCPSTISNSIKVTVLPSLPISNNKITAPPTTVFCGLASVDPSVITGTTANNVISYQWQQSFNNSTWGNITDAVSINYDPSNLTQKTYFRRIAIAGSLRDTSNVVPFIVTPIALDNNEIISPAQSIQSGGVPSVIAGSQPSGGDGTYKYFWEKSEGGQNNWVAATGVNNQINYQPPSQTAPVYYRRTVTSGACTITSEKYLVAIITTADLVIEKTGGISDDVEGAVQFNIKITNNGPQDASNVLVTDTLSDDLVYISAKSDDGIIDYDPVKKIITWEIDELPDQKEMKLRINATPLKNRNIKNTAYIQASVVDIDLSNNLSKAIIKEVTFGIDEASVPNMITPNGDGKNDVFKVPNIASFPANELTIMDRWGNRVFTIKGYQNDWSGEGLPEGTYFYVLKITVGNKLKVYKGFMTLMRSRISG</sequence>
<dbReference type="Proteomes" id="UP000236893">
    <property type="component" value="Unassembled WGS sequence"/>
</dbReference>
<feature type="transmembrane region" description="Helical" evidence="1">
    <location>
        <begin position="45"/>
        <end position="64"/>
    </location>
</feature>
<dbReference type="InterPro" id="IPR026341">
    <property type="entry name" value="T9SS_type_B"/>
</dbReference>
<dbReference type="Gene3D" id="2.60.40.1170">
    <property type="entry name" value="Mu homology domain, subdomain B"/>
    <property type="match status" value="1"/>
</dbReference>
<feature type="domain" description="DUF11" evidence="2">
    <location>
        <begin position="708"/>
        <end position="822"/>
    </location>
</feature>
<dbReference type="OrthoDB" id="5726170at2"/>
<dbReference type="InterPro" id="IPR047589">
    <property type="entry name" value="DUF11_rpt"/>
</dbReference>
<gene>
    <name evidence="3" type="ORF">C3K47_05555</name>
</gene>
<reference evidence="3 4" key="1">
    <citation type="submission" date="2018-01" db="EMBL/GenBank/DDBJ databases">
        <authorList>
            <person name="Gaut B.S."/>
            <person name="Morton B.R."/>
            <person name="Clegg M.T."/>
            <person name="Duvall M.R."/>
        </authorList>
    </citation>
    <scope>NUCLEOTIDE SEQUENCE [LARGE SCALE GENOMIC DNA]</scope>
    <source>
        <strain evidence="3 4">HR-AV</strain>
    </source>
</reference>
<dbReference type="Gene3D" id="2.60.40.2700">
    <property type="match status" value="1"/>
</dbReference>
<dbReference type="Pfam" id="PF01345">
    <property type="entry name" value="DUF11"/>
    <property type="match status" value="1"/>
</dbReference>
<organism evidence="3 4">
    <name type="scientific">Solitalea longa</name>
    <dbReference type="NCBI Taxonomy" id="2079460"/>
    <lineage>
        <taxon>Bacteria</taxon>
        <taxon>Pseudomonadati</taxon>
        <taxon>Bacteroidota</taxon>
        <taxon>Sphingobacteriia</taxon>
        <taxon>Sphingobacteriales</taxon>
        <taxon>Sphingobacteriaceae</taxon>
        <taxon>Solitalea</taxon>
    </lineage>
</organism>